<name>A0ACC0AAG3_CATRO</name>
<comment type="caution">
    <text evidence="1">The sequence shown here is derived from an EMBL/GenBank/DDBJ whole genome shotgun (WGS) entry which is preliminary data.</text>
</comment>
<keyword evidence="2" id="KW-1185">Reference proteome</keyword>
<gene>
    <name evidence="1" type="ORF">M9H77_26539</name>
</gene>
<evidence type="ECO:0000313" key="1">
    <source>
        <dbReference type="EMBL" id="KAI5657746.1"/>
    </source>
</evidence>
<proteinExistence type="predicted"/>
<evidence type="ECO:0000313" key="2">
    <source>
        <dbReference type="Proteomes" id="UP001060085"/>
    </source>
</evidence>
<sequence length="174" mass="19275">MKEVKPTAYAWIEKIPKEMWARHAFAKNDHIINNIAESFNHWIGDLPGKLVYIFLDSLQAKLISRLQKGKLNFVNSKILNSMFKSTKASMPLGNNFHGVISVTIPSSNASQAIQTIESSTSSTTSTVIHKAFLKIFAKADIDVISFLSDESNSSSLLSSSSSSSRKSSSSYRWL</sequence>
<reference evidence="2" key="1">
    <citation type="journal article" date="2023" name="Nat. Plants">
        <title>Single-cell RNA sequencing provides a high-resolution roadmap for understanding the multicellular compartmentation of specialized metabolism.</title>
        <authorList>
            <person name="Sun S."/>
            <person name="Shen X."/>
            <person name="Li Y."/>
            <person name="Li Y."/>
            <person name="Wang S."/>
            <person name="Li R."/>
            <person name="Zhang H."/>
            <person name="Shen G."/>
            <person name="Guo B."/>
            <person name="Wei J."/>
            <person name="Xu J."/>
            <person name="St-Pierre B."/>
            <person name="Chen S."/>
            <person name="Sun C."/>
        </authorList>
    </citation>
    <scope>NUCLEOTIDE SEQUENCE [LARGE SCALE GENOMIC DNA]</scope>
</reference>
<accession>A0ACC0AAG3</accession>
<organism evidence="1 2">
    <name type="scientific">Catharanthus roseus</name>
    <name type="common">Madagascar periwinkle</name>
    <name type="synonym">Vinca rosea</name>
    <dbReference type="NCBI Taxonomy" id="4058"/>
    <lineage>
        <taxon>Eukaryota</taxon>
        <taxon>Viridiplantae</taxon>
        <taxon>Streptophyta</taxon>
        <taxon>Embryophyta</taxon>
        <taxon>Tracheophyta</taxon>
        <taxon>Spermatophyta</taxon>
        <taxon>Magnoliopsida</taxon>
        <taxon>eudicotyledons</taxon>
        <taxon>Gunneridae</taxon>
        <taxon>Pentapetalae</taxon>
        <taxon>asterids</taxon>
        <taxon>lamiids</taxon>
        <taxon>Gentianales</taxon>
        <taxon>Apocynaceae</taxon>
        <taxon>Rauvolfioideae</taxon>
        <taxon>Vinceae</taxon>
        <taxon>Catharanthinae</taxon>
        <taxon>Catharanthus</taxon>
    </lineage>
</organism>
<dbReference type="Proteomes" id="UP001060085">
    <property type="component" value="Linkage Group LG06"/>
</dbReference>
<dbReference type="EMBL" id="CM044706">
    <property type="protein sequence ID" value="KAI5657746.1"/>
    <property type="molecule type" value="Genomic_DNA"/>
</dbReference>
<protein>
    <submittedName>
        <fullName evidence="1">Uncharacterized protein</fullName>
    </submittedName>
</protein>